<dbReference type="PROSITE" id="PS51257">
    <property type="entry name" value="PROKAR_LIPOPROTEIN"/>
    <property type="match status" value="1"/>
</dbReference>
<proteinExistence type="predicted"/>
<keyword evidence="3" id="KW-1185">Reference proteome</keyword>
<evidence type="ECO:0008006" key="4">
    <source>
        <dbReference type="Google" id="ProtNLM"/>
    </source>
</evidence>
<dbReference type="EMBL" id="FNQY01000036">
    <property type="protein sequence ID" value="SEA63608.1"/>
    <property type="molecule type" value="Genomic_DNA"/>
</dbReference>
<gene>
    <name evidence="2" type="ORF">SAMN05192529_13618</name>
</gene>
<feature type="region of interest" description="Disordered" evidence="1">
    <location>
        <begin position="23"/>
        <end position="81"/>
    </location>
</feature>
<reference evidence="2 3" key="1">
    <citation type="submission" date="2016-10" db="EMBL/GenBank/DDBJ databases">
        <authorList>
            <person name="de Groot N.N."/>
        </authorList>
    </citation>
    <scope>NUCLEOTIDE SEQUENCE [LARGE SCALE GENOMIC DNA]</scope>
    <source>
        <strain evidence="2 3">Vu-144</strain>
    </source>
</reference>
<feature type="compositionally biased region" description="Polar residues" evidence="1">
    <location>
        <begin position="61"/>
        <end position="81"/>
    </location>
</feature>
<dbReference type="OrthoDB" id="9937542at2"/>
<evidence type="ECO:0000313" key="3">
    <source>
        <dbReference type="Proteomes" id="UP000199041"/>
    </source>
</evidence>
<dbReference type="RefSeq" id="WP_091401305.1">
    <property type="nucleotide sequence ID" value="NZ_FNQY01000036.1"/>
</dbReference>
<protein>
    <recommendedName>
        <fullName evidence="4">Lipoprotein</fullName>
    </recommendedName>
</protein>
<evidence type="ECO:0000256" key="1">
    <source>
        <dbReference type="SAM" id="MobiDB-lite"/>
    </source>
</evidence>
<dbReference type="AlphaFoldDB" id="A0A1H4CTG2"/>
<evidence type="ECO:0000313" key="2">
    <source>
        <dbReference type="EMBL" id="SEA63608.1"/>
    </source>
</evidence>
<organism evidence="2 3">
    <name type="scientific">Arachidicoccus rhizosphaerae</name>
    <dbReference type="NCBI Taxonomy" id="551991"/>
    <lineage>
        <taxon>Bacteria</taxon>
        <taxon>Pseudomonadati</taxon>
        <taxon>Bacteroidota</taxon>
        <taxon>Chitinophagia</taxon>
        <taxon>Chitinophagales</taxon>
        <taxon>Chitinophagaceae</taxon>
        <taxon>Arachidicoccus</taxon>
    </lineage>
</organism>
<name>A0A1H4CTG2_9BACT</name>
<dbReference type="Proteomes" id="UP000199041">
    <property type="component" value="Unassembled WGS sequence"/>
</dbReference>
<sequence length="81" mass="8518">MKIPTIKYTILIMATTLILGCGRGDRQHLNDNPNDLGMPDSPTVSDSPLPGQPNGYAPAGSGNTKDTATVGVDSTTRQAYQ</sequence>
<accession>A0A1H4CTG2</accession>